<protein>
    <recommendedName>
        <fullName evidence="5">Lipoprotein</fullName>
    </recommendedName>
</protein>
<dbReference type="PROSITE" id="PS51257">
    <property type="entry name" value="PROKAR_LIPOPROTEIN"/>
    <property type="match status" value="1"/>
</dbReference>
<reference evidence="3" key="1">
    <citation type="submission" date="2022-10" db="EMBL/GenBank/DDBJ databases">
        <title>Luteolibacter sp. GHJ8, whole genome shotgun sequencing project.</title>
        <authorList>
            <person name="Zhao G."/>
            <person name="Shen L."/>
        </authorList>
    </citation>
    <scope>NUCLEOTIDE SEQUENCE</scope>
    <source>
        <strain evidence="3">GHJ8</strain>
    </source>
</reference>
<organism evidence="3 4">
    <name type="scientific">Luteolibacter rhizosphaerae</name>
    <dbReference type="NCBI Taxonomy" id="2989719"/>
    <lineage>
        <taxon>Bacteria</taxon>
        <taxon>Pseudomonadati</taxon>
        <taxon>Verrucomicrobiota</taxon>
        <taxon>Verrucomicrobiia</taxon>
        <taxon>Verrucomicrobiales</taxon>
        <taxon>Verrucomicrobiaceae</taxon>
        <taxon>Luteolibacter</taxon>
    </lineage>
</organism>
<proteinExistence type="predicted"/>
<keyword evidence="2" id="KW-0732">Signal</keyword>
<evidence type="ECO:0008006" key="5">
    <source>
        <dbReference type="Google" id="ProtNLM"/>
    </source>
</evidence>
<dbReference type="Proteomes" id="UP001165653">
    <property type="component" value="Unassembled WGS sequence"/>
</dbReference>
<feature type="region of interest" description="Disordered" evidence="1">
    <location>
        <begin position="20"/>
        <end position="45"/>
    </location>
</feature>
<evidence type="ECO:0000256" key="2">
    <source>
        <dbReference type="SAM" id="SignalP"/>
    </source>
</evidence>
<evidence type="ECO:0000256" key="1">
    <source>
        <dbReference type="SAM" id="MobiDB-lite"/>
    </source>
</evidence>
<feature type="signal peptide" evidence="2">
    <location>
        <begin position="1"/>
        <end position="22"/>
    </location>
</feature>
<feature type="chain" id="PRO_5045878708" description="Lipoprotein" evidence="2">
    <location>
        <begin position="23"/>
        <end position="62"/>
    </location>
</feature>
<keyword evidence="4" id="KW-1185">Reference proteome</keyword>
<dbReference type="EMBL" id="JAPDDR010000011">
    <property type="protein sequence ID" value="MCW1915983.1"/>
    <property type="molecule type" value="Genomic_DNA"/>
</dbReference>
<gene>
    <name evidence="3" type="ORF">OJ996_20515</name>
</gene>
<comment type="caution">
    <text evidence="3">The sequence shown here is derived from an EMBL/GenBank/DDBJ whole genome shotgun (WGS) entry which is preliminary data.</text>
</comment>
<accession>A0ABT3G7Z7</accession>
<name>A0ABT3G7Z7_9BACT</name>
<evidence type="ECO:0000313" key="3">
    <source>
        <dbReference type="EMBL" id="MCW1915983.1"/>
    </source>
</evidence>
<dbReference type="RefSeq" id="WP_264515547.1">
    <property type="nucleotide sequence ID" value="NZ_JAPDDR010000011.1"/>
</dbReference>
<sequence length="62" mass="6500">MKTILTAAFGISLALSSCSAPSSWQGTPNPLDSPAETDRTNWHGEAMGHFGPFGNGFNSYAP</sequence>
<evidence type="ECO:0000313" key="4">
    <source>
        <dbReference type="Proteomes" id="UP001165653"/>
    </source>
</evidence>